<protein>
    <submittedName>
        <fullName evidence="2">Glycosyltransferase involved in cell wall biosynthesis</fullName>
    </submittedName>
</protein>
<dbReference type="PANTHER" id="PTHR22916">
    <property type="entry name" value="GLYCOSYLTRANSFERASE"/>
    <property type="match status" value="1"/>
</dbReference>
<comment type="caution">
    <text evidence="2">The sequence shown here is derived from an EMBL/GenBank/DDBJ whole genome shotgun (WGS) entry which is preliminary data.</text>
</comment>
<dbReference type="Proteomes" id="UP000247973">
    <property type="component" value="Unassembled WGS sequence"/>
</dbReference>
<evidence type="ECO:0000313" key="2">
    <source>
        <dbReference type="EMBL" id="PXV65846.1"/>
    </source>
</evidence>
<sequence length="287" mass="33206">MTWLVSVIIPTYNVELYLEECVLSLLNQTYINLELIFVNDNSTDRSLAILRQYQLIDNRINIINLDTNNGPGYARNIGIEKACGKYIFFVDADDYINDDLINNLIEHLKFKSADILIYNGTSFDEDSGKQTSIKYFNLDESFFSYGKIKSRYQMFLADCHSPCLKVYHCSLFKESCIRFPSHAYGEDVEFWIRCLLHTKKISYIDFVGYHRRYRTGSIMTSGSLKNIKDRIDSFDTLLGICQQNIALYNYIVGIYIPSVARKALASDNKALIDYLSVAMKELEIKYD</sequence>
<dbReference type="InterPro" id="IPR001173">
    <property type="entry name" value="Glyco_trans_2-like"/>
</dbReference>
<dbReference type="EMBL" id="QICL01000006">
    <property type="protein sequence ID" value="PXV65846.1"/>
    <property type="molecule type" value="Genomic_DNA"/>
</dbReference>
<feature type="domain" description="Glycosyltransferase 2-like" evidence="1">
    <location>
        <begin position="6"/>
        <end position="174"/>
    </location>
</feature>
<dbReference type="Pfam" id="PF00535">
    <property type="entry name" value="Glycos_transf_2"/>
    <property type="match status" value="1"/>
</dbReference>
<reference evidence="2 3" key="1">
    <citation type="submission" date="2018-03" db="EMBL/GenBank/DDBJ databases">
        <title>Genomic Encyclopedia of Archaeal and Bacterial Type Strains, Phase II (KMG-II): from individual species to whole genera.</title>
        <authorList>
            <person name="Goeker M."/>
        </authorList>
    </citation>
    <scope>NUCLEOTIDE SEQUENCE [LARGE SCALE GENOMIC DNA]</scope>
    <source>
        <strain evidence="2 3">DSM 100214</strain>
    </source>
</reference>
<dbReference type="InterPro" id="IPR029044">
    <property type="entry name" value="Nucleotide-diphossugar_trans"/>
</dbReference>
<dbReference type="SUPFAM" id="SSF53448">
    <property type="entry name" value="Nucleotide-diphospho-sugar transferases"/>
    <property type="match status" value="1"/>
</dbReference>
<accession>A0A2V3PSI2</accession>
<dbReference type="PANTHER" id="PTHR22916:SF3">
    <property type="entry name" value="UDP-GLCNAC:BETAGAL BETA-1,3-N-ACETYLGLUCOSAMINYLTRANSFERASE-LIKE PROTEIN 1"/>
    <property type="match status" value="1"/>
</dbReference>
<dbReference type="Gene3D" id="3.90.550.10">
    <property type="entry name" value="Spore Coat Polysaccharide Biosynthesis Protein SpsA, Chain A"/>
    <property type="match status" value="1"/>
</dbReference>
<name>A0A2V3PSI2_9BACT</name>
<keyword evidence="3" id="KW-1185">Reference proteome</keyword>
<organism evidence="2 3">
    <name type="scientific">Dysgonomonas alginatilytica</name>
    <dbReference type="NCBI Taxonomy" id="1605892"/>
    <lineage>
        <taxon>Bacteria</taxon>
        <taxon>Pseudomonadati</taxon>
        <taxon>Bacteroidota</taxon>
        <taxon>Bacteroidia</taxon>
        <taxon>Bacteroidales</taxon>
        <taxon>Dysgonomonadaceae</taxon>
        <taxon>Dysgonomonas</taxon>
    </lineage>
</organism>
<dbReference type="AlphaFoldDB" id="A0A2V3PSI2"/>
<dbReference type="CDD" id="cd00761">
    <property type="entry name" value="Glyco_tranf_GTA_type"/>
    <property type="match status" value="1"/>
</dbReference>
<proteinExistence type="predicted"/>
<dbReference type="GO" id="GO:0016758">
    <property type="term" value="F:hexosyltransferase activity"/>
    <property type="evidence" value="ECO:0007669"/>
    <property type="project" value="UniProtKB-ARBA"/>
</dbReference>
<evidence type="ECO:0000259" key="1">
    <source>
        <dbReference type="Pfam" id="PF00535"/>
    </source>
</evidence>
<gene>
    <name evidence="2" type="ORF">CLV62_10619</name>
</gene>
<keyword evidence="2" id="KW-0808">Transferase</keyword>
<dbReference type="RefSeq" id="WP_170120026.1">
    <property type="nucleotide sequence ID" value="NZ_QICL01000006.1"/>
</dbReference>
<evidence type="ECO:0000313" key="3">
    <source>
        <dbReference type="Proteomes" id="UP000247973"/>
    </source>
</evidence>